<dbReference type="Gene3D" id="1.10.10.10">
    <property type="entry name" value="Winged helix-like DNA-binding domain superfamily/Winged helix DNA-binding domain"/>
    <property type="match status" value="1"/>
</dbReference>
<comment type="caution">
    <text evidence="5">The sequence shown here is derived from an EMBL/GenBank/DDBJ whole genome shotgun (WGS) entry which is preliminary data.</text>
</comment>
<dbReference type="RefSeq" id="WP_166522300.1">
    <property type="nucleotide sequence ID" value="NZ_JAAABI010000001.1"/>
</dbReference>
<evidence type="ECO:0000256" key="3">
    <source>
        <dbReference type="ARBA" id="ARBA00023163"/>
    </source>
</evidence>
<gene>
    <name evidence="5" type="ORF">GTQ34_03135</name>
</gene>
<dbReference type="GO" id="GO:0003677">
    <property type="term" value="F:DNA binding"/>
    <property type="evidence" value="ECO:0007669"/>
    <property type="project" value="UniProtKB-KW"/>
</dbReference>
<keyword evidence="6" id="KW-1185">Reference proteome</keyword>
<reference evidence="5" key="1">
    <citation type="submission" date="2020-01" db="EMBL/GenBank/DDBJ databases">
        <title>Muricauda ochracea sp. nov., isolated from a tidal flat of Garorim bay in Korea.</title>
        <authorList>
            <person name="Kim D."/>
            <person name="Yoo Y."/>
            <person name="Kim J.-J."/>
        </authorList>
    </citation>
    <scope>NUCLEOTIDE SEQUENCE</scope>
    <source>
        <strain evidence="5">JGD-17</strain>
    </source>
</reference>
<dbReference type="SUPFAM" id="SSF46785">
    <property type="entry name" value="Winged helix' DNA-binding domain"/>
    <property type="match status" value="1"/>
</dbReference>
<dbReference type="EMBL" id="JAAABI010000001">
    <property type="protein sequence ID" value="NAY90903.1"/>
    <property type="molecule type" value="Genomic_DNA"/>
</dbReference>
<dbReference type="InterPro" id="IPR002577">
    <property type="entry name" value="HTH_HxlR"/>
</dbReference>
<sequence>MPKFISNNKVYYTPVEYVLSKVGGTYKMPLLWRLKDQGKRFSELKNSFERISDRMLSKSLKELVDDQFLAKKVFAEIPVRVEYHITEKGKRAIPIISSLRDYGFQLINEDGIQIEP</sequence>
<dbReference type="PROSITE" id="PS51118">
    <property type="entry name" value="HTH_HXLR"/>
    <property type="match status" value="1"/>
</dbReference>
<dbReference type="InterPro" id="IPR036388">
    <property type="entry name" value="WH-like_DNA-bd_sf"/>
</dbReference>
<accession>A0A964TBC9</accession>
<evidence type="ECO:0000256" key="1">
    <source>
        <dbReference type="ARBA" id="ARBA00023015"/>
    </source>
</evidence>
<dbReference type="PANTHER" id="PTHR33204:SF29">
    <property type="entry name" value="TRANSCRIPTIONAL REGULATOR"/>
    <property type="match status" value="1"/>
</dbReference>
<name>A0A964TBC9_9FLAO</name>
<feature type="domain" description="HTH hxlR-type" evidence="4">
    <location>
        <begin position="13"/>
        <end position="111"/>
    </location>
</feature>
<dbReference type="Proteomes" id="UP000667650">
    <property type="component" value="Unassembled WGS sequence"/>
</dbReference>
<dbReference type="InterPro" id="IPR036390">
    <property type="entry name" value="WH_DNA-bd_sf"/>
</dbReference>
<evidence type="ECO:0000256" key="2">
    <source>
        <dbReference type="ARBA" id="ARBA00023125"/>
    </source>
</evidence>
<dbReference type="Pfam" id="PF01638">
    <property type="entry name" value="HxlR"/>
    <property type="match status" value="1"/>
</dbReference>
<evidence type="ECO:0000313" key="5">
    <source>
        <dbReference type="EMBL" id="NAY90903.1"/>
    </source>
</evidence>
<evidence type="ECO:0000259" key="4">
    <source>
        <dbReference type="PROSITE" id="PS51118"/>
    </source>
</evidence>
<dbReference type="AlphaFoldDB" id="A0A964TBC9"/>
<protein>
    <submittedName>
        <fullName evidence="5">Transcriptional regulator</fullName>
    </submittedName>
</protein>
<organism evidence="5 6">
    <name type="scientific">Flagellimonas ochracea</name>
    <dbReference type="NCBI Taxonomy" id="2696472"/>
    <lineage>
        <taxon>Bacteria</taxon>
        <taxon>Pseudomonadati</taxon>
        <taxon>Bacteroidota</taxon>
        <taxon>Flavobacteriia</taxon>
        <taxon>Flavobacteriales</taxon>
        <taxon>Flavobacteriaceae</taxon>
        <taxon>Flagellimonas</taxon>
    </lineage>
</organism>
<proteinExistence type="predicted"/>
<evidence type="ECO:0000313" key="6">
    <source>
        <dbReference type="Proteomes" id="UP000667650"/>
    </source>
</evidence>
<keyword evidence="1" id="KW-0805">Transcription regulation</keyword>
<keyword evidence="2" id="KW-0238">DNA-binding</keyword>
<keyword evidence="3" id="KW-0804">Transcription</keyword>
<dbReference type="PANTHER" id="PTHR33204">
    <property type="entry name" value="TRANSCRIPTIONAL REGULATOR, MARR FAMILY"/>
    <property type="match status" value="1"/>
</dbReference>